<gene>
    <name evidence="2" type="ORF">F2Q69_00018967</name>
</gene>
<evidence type="ECO:0008006" key="4">
    <source>
        <dbReference type="Google" id="ProtNLM"/>
    </source>
</evidence>
<reference evidence="2" key="1">
    <citation type="submission" date="2019-12" db="EMBL/GenBank/DDBJ databases">
        <title>Genome sequencing and annotation of Brassica cretica.</title>
        <authorList>
            <person name="Studholme D.J."/>
            <person name="Sarris P."/>
        </authorList>
    </citation>
    <scope>NUCLEOTIDE SEQUENCE</scope>
    <source>
        <strain evidence="2">PFS-109/04</strain>
        <tissue evidence="2">Leaf</tissue>
    </source>
</reference>
<dbReference type="SUPFAM" id="SSF52047">
    <property type="entry name" value="RNI-like"/>
    <property type="match status" value="1"/>
</dbReference>
<comment type="caution">
    <text evidence="2">The sequence shown here is derived from an EMBL/GenBank/DDBJ whole genome shotgun (WGS) entry which is preliminary data.</text>
</comment>
<accession>A0A8S9QID7</accession>
<feature type="region of interest" description="Disordered" evidence="1">
    <location>
        <begin position="295"/>
        <end position="321"/>
    </location>
</feature>
<dbReference type="Proteomes" id="UP000712600">
    <property type="component" value="Unassembled WGS sequence"/>
</dbReference>
<sequence length="351" mass="39834">LSSLKTLRLGSCNLSDKLVPENLGSLPCLEVLDLQGNNFLNLQTDFASLSSLQILKLDSCSKLQSIFNLPKRLKSFYASNCTMLERTPDLSECSVLQSLHLTNCFSLVETPGLDKLKTVGVIHMEMCNRISATYRERIMQGWAVCANGGIFIPGSSLPNWVSFKNETHLISFVVPETLNPDPVGFTLWTPYVSQKDNEMSGYSPKITVKNQTKRRVWSRNPATDQIRMYREKHIWQGHFSNVDLVLETGDQVEVSVDFGDQVTILETGLTLTYREETSDKYISTIGYEVIPDEQLAPPEEKVDDEPITEASQSRPRRKKRMGFEKLMSVCCLRSKNEKDEEKDARMEFVTR</sequence>
<evidence type="ECO:0000313" key="2">
    <source>
        <dbReference type="EMBL" id="KAF3541626.1"/>
    </source>
</evidence>
<protein>
    <recommendedName>
        <fullName evidence="4">TMV resistance protein N-like</fullName>
    </recommendedName>
</protein>
<evidence type="ECO:0000256" key="1">
    <source>
        <dbReference type="SAM" id="MobiDB-lite"/>
    </source>
</evidence>
<dbReference type="Gene3D" id="3.80.10.10">
    <property type="entry name" value="Ribonuclease Inhibitor"/>
    <property type="match status" value="1"/>
</dbReference>
<evidence type="ECO:0000313" key="3">
    <source>
        <dbReference type="Proteomes" id="UP000712600"/>
    </source>
</evidence>
<dbReference type="EMBL" id="QGKX02001290">
    <property type="protein sequence ID" value="KAF3541626.1"/>
    <property type="molecule type" value="Genomic_DNA"/>
</dbReference>
<feature type="non-terminal residue" evidence="2">
    <location>
        <position position="1"/>
    </location>
</feature>
<organism evidence="2 3">
    <name type="scientific">Brassica cretica</name>
    <name type="common">Mustard</name>
    <dbReference type="NCBI Taxonomy" id="69181"/>
    <lineage>
        <taxon>Eukaryota</taxon>
        <taxon>Viridiplantae</taxon>
        <taxon>Streptophyta</taxon>
        <taxon>Embryophyta</taxon>
        <taxon>Tracheophyta</taxon>
        <taxon>Spermatophyta</taxon>
        <taxon>Magnoliopsida</taxon>
        <taxon>eudicotyledons</taxon>
        <taxon>Gunneridae</taxon>
        <taxon>Pentapetalae</taxon>
        <taxon>rosids</taxon>
        <taxon>malvids</taxon>
        <taxon>Brassicales</taxon>
        <taxon>Brassicaceae</taxon>
        <taxon>Brassiceae</taxon>
        <taxon>Brassica</taxon>
    </lineage>
</organism>
<dbReference type="InterPro" id="IPR032675">
    <property type="entry name" value="LRR_dom_sf"/>
</dbReference>
<dbReference type="PANTHER" id="PTHR45752:SF195">
    <property type="entry name" value="LEUCINE-RICH REPEAT (LRR) FAMILY PROTEIN-RELATED"/>
    <property type="match status" value="1"/>
</dbReference>
<dbReference type="PANTHER" id="PTHR45752">
    <property type="entry name" value="LEUCINE-RICH REPEAT-CONTAINING"/>
    <property type="match status" value="1"/>
</dbReference>
<dbReference type="InterPro" id="IPR050715">
    <property type="entry name" value="LRR-SigEffector_domain"/>
</dbReference>
<name>A0A8S9QID7_BRACR</name>
<proteinExistence type="predicted"/>
<dbReference type="AlphaFoldDB" id="A0A8S9QID7"/>